<dbReference type="EMBL" id="DTDR01000013">
    <property type="protein sequence ID" value="HGK63060.1"/>
    <property type="molecule type" value="Genomic_DNA"/>
</dbReference>
<reference evidence="2" key="1">
    <citation type="journal article" date="2020" name="mSystems">
        <title>Genome- and Community-Level Interaction Insights into Carbon Utilization and Element Cycling Functions of Hydrothermarchaeota in Hydrothermal Sediment.</title>
        <authorList>
            <person name="Zhou Z."/>
            <person name="Liu Y."/>
            <person name="Xu W."/>
            <person name="Pan J."/>
            <person name="Luo Z.H."/>
            <person name="Li M."/>
        </authorList>
    </citation>
    <scope>NUCLEOTIDE SEQUENCE [LARGE SCALE GENOMIC DNA]</scope>
    <source>
        <strain evidence="2">SpSt-697</strain>
    </source>
</reference>
<sequence>MEVIMKKGFLLLFIFIILPLVFFAQEKKKILSEKEIQKLILTEFKDAEILKLEKKTEDKQMFYSAEINYENKKIALKIDAQTGKILEKKEILTPIDEKVMELVKTIFDGEIVEWSKEKEEDEISYTFQIKNNKGKIKNIEINISWESEEEEE</sequence>
<name>A0A7V4E3D8_UNCW3</name>
<accession>A0A7V4E3D8</accession>
<dbReference type="Gene3D" id="3.10.450.40">
    <property type="match status" value="1"/>
</dbReference>
<dbReference type="Pfam" id="PF03413">
    <property type="entry name" value="PepSY"/>
    <property type="match status" value="1"/>
</dbReference>
<dbReference type="AlphaFoldDB" id="A0A7V4E3D8"/>
<comment type="caution">
    <text evidence="2">The sequence shown here is derived from an EMBL/GenBank/DDBJ whole genome shotgun (WGS) entry which is preliminary data.</text>
</comment>
<evidence type="ECO:0000313" key="2">
    <source>
        <dbReference type="EMBL" id="HGK63060.1"/>
    </source>
</evidence>
<feature type="domain" description="PepSY" evidence="1">
    <location>
        <begin position="31"/>
        <end position="88"/>
    </location>
</feature>
<dbReference type="InterPro" id="IPR025711">
    <property type="entry name" value="PepSY"/>
</dbReference>
<protein>
    <recommendedName>
        <fullName evidence="1">PepSY domain-containing protein</fullName>
    </recommendedName>
</protein>
<proteinExistence type="predicted"/>
<evidence type="ECO:0000259" key="1">
    <source>
        <dbReference type="Pfam" id="PF03413"/>
    </source>
</evidence>
<gene>
    <name evidence="2" type="ORF">ENU74_00445</name>
</gene>
<organism evidence="2">
    <name type="scientific">candidate division WOR-3 bacterium</name>
    <dbReference type="NCBI Taxonomy" id="2052148"/>
    <lineage>
        <taxon>Bacteria</taxon>
        <taxon>Bacteria division WOR-3</taxon>
    </lineage>
</organism>